<dbReference type="EMBL" id="VSWC01000158">
    <property type="protein sequence ID" value="KAA1073531.1"/>
    <property type="molecule type" value="Genomic_DNA"/>
</dbReference>
<proteinExistence type="predicted"/>
<comment type="caution">
    <text evidence="1">The sequence shown here is derived from an EMBL/GenBank/DDBJ whole genome shotgun (WGS) entry which is preliminary data.</text>
</comment>
<gene>
    <name evidence="1" type="ORF">PGT21_014779</name>
</gene>
<dbReference type="AlphaFoldDB" id="A0A5B0MAB0"/>
<reference evidence="1 2" key="1">
    <citation type="submission" date="2019-05" db="EMBL/GenBank/DDBJ databases">
        <title>Emergence of the Ug99 lineage of the wheat stem rust pathogen through somatic hybridization.</title>
        <authorList>
            <person name="Li F."/>
            <person name="Upadhyaya N.M."/>
            <person name="Sperschneider J."/>
            <person name="Matny O."/>
            <person name="Nguyen-Phuc H."/>
            <person name="Mago R."/>
            <person name="Raley C."/>
            <person name="Miller M.E."/>
            <person name="Silverstein K.A.T."/>
            <person name="Henningsen E."/>
            <person name="Hirsch C.D."/>
            <person name="Visser B."/>
            <person name="Pretorius Z.A."/>
            <person name="Steffenson B.J."/>
            <person name="Schwessinger B."/>
            <person name="Dodds P.N."/>
            <person name="Figueroa M."/>
        </authorList>
    </citation>
    <scope>NUCLEOTIDE SEQUENCE [LARGE SCALE GENOMIC DNA]</scope>
    <source>
        <strain evidence="1">21-0</strain>
    </source>
</reference>
<accession>A0A5B0MAB0</accession>
<evidence type="ECO:0000313" key="1">
    <source>
        <dbReference type="EMBL" id="KAA1073531.1"/>
    </source>
</evidence>
<evidence type="ECO:0000313" key="2">
    <source>
        <dbReference type="Proteomes" id="UP000324748"/>
    </source>
</evidence>
<keyword evidence="2" id="KW-1185">Reference proteome</keyword>
<name>A0A5B0MAB0_PUCGR</name>
<dbReference type="Proteomes" id="UP000324748">
    <property type="component" value="Unassembled WGS sequence"/>
</dbReference>
<protein>
    <submittedName>
        <fullName evidence="1">Uncharacterized protein</fullName>
    </submittedName>
</protein>
<organism evidence="1 2">
    <name type="scientific">Puccinia graminis f. sp. tritici</name>
    <dbReference type="NCBI Taxonomy" id="56615"/>
    <lineage>
        <taxon>Eukaryota</taxon>
        <taxon>Fungi</taxon>
        <taxon>Dikarya</taxon>
        <taxon>Basidiomycota</taxon>
        <taxon>Pucciniomycotina</taxon>
        <taxon>Pucciniomycetes</taxon>
        <taxon>Pucciniales</taxon>
        <taxon>Pucciniaceae</taxon>
        <taxon>Puccinia</taxon>
    </lineage>
</organism>
<dbReference type="OrthoDB" id="5424058at2759"/>
<sequence length="309" mass="33882">MSVRTTGSFMSSRLVKRDFFGPDAKHACNLKLTTIERPMLYNIIHGIISRAEEDGDNNEIRNAPDDLGGNDTDDINDIRDAPDDLGGITDDPLISGTSQTGFADGVAETEPEVALGSCSGSLEDVMADYGGFVYSTYGNGQDAKNKQRKHIASVICSMLSFACNCRHNGLQLENSIRFYACGVSETVNEYLHYLGLTSHRKTAVHALRSLAREAQDKIASCMAISTDVAPILCIDNLDMEERIQIATVGKQNRMFHGTWGYIHVPSSDLMNSLNPDNLTLSAYHNSLKNVSSLVIDPKFFLPNNGEQEH</sequence>